<dbReference type="PROSITE" id="PS50011">
    <property type="entry name" value="PROTEIN_KINASE_DOM"/>
    <property type="match status" value="1"/>
</dbReference>
<dbReference type="GO" id="GO:0004674">
    <property type="term" value="F:protein serine/threonine kinase activity"/>
    <property type="evidence" value="ECO:0007669"/>
    <property type="project" value="UniProtKB-KW"/>
</dbReference>
<dbReference type="InterPro" id="IPR000719">
    <property type="entry name" value="Prot_kinase_dom"/>
</dbReference>
<dbReference type="Gene3D" id="1.10.510.10">
    <property type="entry name" value="Transferase(Phosphotransferase) domain 1"/>
    <property type="match status" value="1"/>
</dbReference>
<feature type="transmembrane region" description="Helical" evidence="3">
    <location>
        <begin position="331"/>
        <end position="349"/>
    </location>
</feature>
<dbReference type="OrthoDB" id="5518868at2"/>
<evidence type="ECO:0000256" key="2">
    <source>
        <dbReference type="ARBA" id="ARBA00022840"/>
    </source>
</evidence>
<dbReference type="SMART" id="SM00220">
    <property type="entry name" value="S_TKc"/>
    <property type="match status" value="1"/>
</dbReference>
<feature type="transmembrane region" description="Helical" evidence="3">
    <location>
        <begin position="303"/>
        <end position="325"/>
    </location>
</feature>
<feature type="domain" description="Protein kinase" evidence="4">
    <location>
        <begin position="12"/>
        <end position="271"/>
    </location>
</feature>
<dbReference type="PROSITE" id="PS00108">
    <property type="entry name" value="PROTEIN_KINASE_ST"/>
    <property type="match status" value="1"/>
</dbReference>
<organism evidence="5 6">
    <name type="scientific">Scytonema hofmannii PCC 7110</name>
    <dbReference type="NCBI Taxonomy" id="128403"/>
    <lineage>
        <taxon>Bacteria</taxon>
        <taxon>Bacillati</taxon>
        <taxon>Cyanobacteriota</taxon>
        <taxon>Cyanophyceae</taxon>
        <taxon>Nostocales</taxon>
        <taxon>Scytonemataceae</taxon>
        <taxon>Scytonema</taxon>
    </lineage>
</organism>
<dbReference type="GO" id="GO:0005524">
    <property type="term" value="F:ATP binding"/>
    <property type="evidence" value="ECO:0007669"/>
    <property type="project" value="UniProtKB-KW"/>
</dbReference>
<dbReference type="RefSeq" id="WP_017744345.1">
    <property type="nucleotide sequence ID" value="NZ_KQ976354.1"/>
</dbReference>
<keyword evidence="3" id="KW-1133">Transmembrane helix</keyword>
<keyword evidence="2" id="KW-0067">ATP-binding</keyword>
<dbReference type="EMBL" id="ANNX02000025">
    <property type="protein sequence ID" value="KYC40996.1"/>
    <property type="molecule type" value="Genomic_DNA"/>
</dbReference>
<evidence type="ECO:0000313" key="6">
    <source>
        <dbReference type="Proteomes" id="UP000076925"/>
    </source>
</evidence>
<keyword evidence="3" id="KW-0812">Transmembrane</keyword>
<evidence type="ECO:0000256" key="3">
    <source>
        <dbReference type="SAM" id="Phobius"/>
    </source>
</evidence>
<comment type="caution">
    <text evidence="5">The sequence shown here is derived from an EMBL/GenBank/DDBJ whole genome shotgun (WGS) entry which is preliminary data.</text>
</comment>
<name>A0A139X8J0_9CYAN</name>
<sequence>MLEVGQILQTRYQLKENLGQNAGRQTWLAEDLTTQPSERVIVKLLTFGDQVQWESLRLFEREADILKQLDHPRIPKYRDYFAIDDRILWFGLVQDYIPGSSLKELLTQKQKFSEKQIRQIATDILNILVYLHELNPAVLHRDIKPSNLILGEDKRIYLVDFGAVQDRAITERATFTVIGTYGYAPMEQFGGRAVPASDLYALGASLIHLLTGVPPADLPQRKMRIQFSDRISIDPHLIRWIETLIEPDVEERFSTARLALTALDTPQNPKIHLPVHKPQNSRIRIKKSFHQLNIKLPKRGLRALDFVGLLVGLFASSLFGLFSIGTGLAPLIWLVCSVLSLGYLIAPLTETNINFQRDSFAITWSVFGKRYRYLHGKTPDVHNVYIYIYQSKGGEDSSELMRIIIAAGETKYKFGDFDFKTAEPECLWLVQEMKDWLGLR</sequence>
<reference evidence="5 6" key="1">
    <citation type="journal article" date="2013" name="Genome Biol. Evol.">
        <title>Genomes of Stigonematalean cyanobacteria (subsection V) and the evolution of oxygenic photosynthesis from prokaryotes to plastids.</title>
        <authorList>
            <person name="Dagan T."/>
            <person name="Roettger M."/>
            <person name="Stucken K."/>
            <person name="Landan G."/>
            <person name="Koch R."/>
            <person name="Major P."/>
            <person name="Gould S.B."/>
            <person name="Goremykin V.V."/>
            <person name="Rippka R."/>
            <person name="Tandeau de Marsac N."/>
            <person name="Gugger M."/>
            <person name="Lockhart P.J."/>
            <person name="Allen J.F."/>
            <person name="Brune I."/>
            <person name="Maus I."/>
            <person name="Puhler A."/>
            <person name="Martin W.F."/>
        </authorList>
    </citation>
    <scope>NUCLEOTIDE SEQUENCE [LARGE SCALE GENOMIC DNA]</scope>
    <source>
        <strain evidence="5 6">PCC 7110</strain>
    </source>
</reference>
<dbReference type="Proteomes" id="UP000076925">
    <property type="component" value="Unassembled WGS sequence"/>
</dbReference>
<dbReference type="AlphaFoldDB" id="A0A139X8J0"/>
<dbReference type="InterPro" id="IPR008271">
    <property type="entry name" value="Ser/Thr_kinase_AS"/>
</dbReference>
<evidence type="ECO:0000313" key="5">
    <source>
        <dbReference type="EMBL" id="KYC40996.1"/>
    </source>
</evidence>
<keyword evidence="1" id="KW-0547">Nucleotide-binding</keyword>
<accession>A0A139X8J0</accession>
<evidence type="ECO:0000256" key="1">
    <source>
        <dbReference type="ARBA" id="ARBA00022741"/>
    </source>
</evidence>
<gene>
    <name evidence="5" type="ORF">WA1_22980</name>
</gene>
<keyword evidence="6" id="KW-1185">Reference proteome</keyword>
<dbReference type="PANTHER" id="PTHR24363:SF7">
    <property type="entry name" value="SERINE_THREONINE-PROTEIN KINASE-LIKE PROTEIN E"/>
    <property type="match status" value="1"/>
</dbReference>
<keyword evidence="3" id="KW-0472">Membrane</keyword>
<dbReference type="CDD" id="cd14014">
    <property type="entry name" value="STKc_PknB_like"/>
    <property type="match status" value="1"/>
</dbReference>
<protein>
    <submittedName>
        <fullName evidence="5">Serine/threonine protein kinase</fullName>
    </submittedName>
</protein>
<dbReference type="InterPro" id="IPR011009">
    <property type="entry name" value="Kinase-like_dom_sf"/>
</dbReference>
<dbReference type="STRING" id="128403.WA1_22980"/>
<evidence type="ECO:0000259" key="4">
    <source>
        <dbReference type="PROSITE" id="PS50011"/>
    </source>
</evidence>
<keyword evidence="5" id="KW-0808">Transferase</keyword>
<keyword evidence="5" id="KW-0723">Serine/threonine-protein kinase</keyword>
<keyword evidence="5" id="KW-0418">Kinase</keyword>
<dbReference type="PANTHER" id="PTHR24363">
    <property type="entry name" value="SERINE/THREONINE PROTEIN KINASE"/>
    <property type="match status" value="1"/>
</dbReference>
<proteinExistence type="predicted"/>
<dbReference type="Pfam" id="PF00069">
    <property type="entry name" value="Pkinase"/>
    <property type="match status" value="1"/>
</dbReference>
<dbReference type="SUPFAM" id="SSF56112">
    <property type="entry name" value="Protein kinase-like (PK-like)"/>
    <property type="match status" value="1"/>
</dbReference>